<dbReference type="Gene3D" id="1.25.40.20">
    <property type="entry name" value="Ankyrin repeat-containing domain"/>
    <property type="match status" value="1"/>
</dbReference>
<dbReference type="PANTHER" id="PTHR10039:SF15">
    <property type="entry name" value="NACHT DOMAIN-CONTAINING PROTEIN"/>
    <property type="match status" value="1"/>
</dbReference>
<evidence type="ECO:0000256" key="1">
    <source>
        <dbReference type="ARBA" id="ARBA00022737"/>
    </source>
</evidence>
<dbReference type="STRING" id="308745.A0A0F8U9N7"/>
<dbReference type="EMBL" id="JZBS01003065">
    <property type="protein sequence ID" value="KKK16243.1"/>
    <property type="molecule type" value="Genomic_DNA"/>
</dbReference>
<feature type="repeat" description="ANK" evidence="2">
    <location>
        <begin position="667"/>
        <end position="699"/>
    </location>
</feature>
<gene>
    <name evidence="5" type="ORF">ARAM_006284</name>
</gene>
<dbReference type="InterPro" id="IPR002110">
    <property type="entry name" value="Ankyrin_rpt"/>
</dbReference>
<evidence type="ECO:0000259" key="4">
    <source>
        <dbReference type="Pfam" id="PF24883"/>
    </source>
</evidence>
<dbReference type="Pfam" id="PF24883">
    <property type="entry name" value="NPHP3_N"/>
    <property type="match status" value="1"/>
</dbReference>
<dbReference type="InterPro" id="IPR054471">
    <property type="entry name" value="GPIID_WHD"/>
</dbReference>
<dbReference type="SUPFAM" id="SSF52540">
    <property type="entry name" value="P-loop containing nucleoside triphosphate hydrolases"/>
    <property type="match status" value="1"/>
</dbReference>
<dbReference type="SMART" id="SM00248">
    <property type="entry name" value="ANK"/>
    <property type="match status" value="2"/>
</dbReference>
<evidence type="ECO:0000313" key="6">
    <source>
        <dbReference type="Proteomes" id="UP000034291"/>
    </source>
</evidence>
<dbReference type="Pfam" id="PF22939">
    <property type="entry name" value="WHD_GPIID"/>
    <property type="match status" value="1"/>
</dbReference>
<sequence>MVDVQTLREQLTQAAQSARIVVRCLNGGRDAQDSSQRAIMLLVDIQEFLYRLKDNISWGGDKWLVEPARLVALAELLACFESTAKSIELYFQSGGVGVSYYRKNLLERTFLPRLEQYKLLLLLSLQPNSGERSSLDRKIRATVTSWREVESGPKVDLQFEENVLSITSGQASDHFITLADLCNRRLQGTGQWIFDHYQYRRWLMGSFKTLYCVGPAGAGKTFLSSLIIDSLQRTFTSSDVATVFVFCQDEKEKEQTTRDLLQTILAQLVYRKRSLSYASSSLYYSESLMQGNASPKAYQNAIRTEVDRFSKVFLVIDGLDMLSDKERFLSRLQKLPEQVQLLVTLREVGQVGDASYITVLAPPEDLHLYAISRIQNDSNLNSLLTDDSNLLLYDDVIDTVVERSHGVFLLTKIHLDLLSRYADTKALERALFQLPHTLSEAYGEAMKQVVSANPIATRHVYWTLYAIRPLSVGELKSATNTGETEEENGSISFEHSLQTQSGGILTVDAVSGTVRFVHRTAREYLSGAAARVFFPTAQKDIAETCLTAITLDDIIDDCYYNGGTTPRSTGSGFLSYAAMYWGYHARDVAEDEKAIQVLIKTFLNKLLWRRPPMQVLTNEPRIPSELGLGKYPQDWTPLHFLSYFGIVGKSKRLLVQGAKINANDNSFKITPLHCAASRGHDEMAEFLLDSGADGNAVPEMAAQRYI</sequence>
<feature type="domain" description="GPI inositol-deacylase winged helix" evidence="3">
    <location>
        <begin position="444"/>
        <end position="526"/>
    </location>
</feature>
<comment type="caution">
    <text evidence="5">The sequence shown here is derived from an EMBL/GenBank/DDBJ whole genome shotgun (WGS) entry which is preliminary data.</text>
</comment>
<reference evidence="5 6" key="1">
    <citation type="submission" date="2015-02" db="EMBL/GenBank/DDBJ databases">
        <title>Draft Genome Sequences of Two Closely-Related Aflatoxigenic Aspergillus Species Obtained from the Cote d'Ivoire.</title>
        <authorList>
            <person name="Moore G.G."/>
            <person name="Beltz S.B."/>
            <person name="Mack B.M."/>
        </authorList>
    </citation>
    <scope>NUCLEOTIDE SEQUENCE [LARGE SCALE GENOMIC DNA]</scope>
    <source>
        <strain evidence="5 6">SRRC1468</strain>
    </source>
</reference>
<dbReference type="InterPro" id="IPR027417">
    <property type="entry name" value="P-loop_NTPase"/>
</dbReference>
<keyword evidence="6" id="KW-1185">Reference proteome</keyword>
<dbReference type="Gene3D" id="3.40.50.300">
    <property type="entry name" value="P-loop containing nucleotide triphosphate hydrolases"/>
    <property type="match status" value="1"/>
</dbReference>
<dbReference type="AlphaFoldDB" id="A0A0F8U9N7"/>
<dbReference type="InterPro" id="IPR056884">
    <property type="entry name" value="NPHP3-like_N"/>
</dbReference>
<dbReference type="Proteomes" id="UP000034291">
    <property type="component" value="Unassembled WGS sequence"/>
</dbReference>
<organism evidence="5 6">
    <name type="scientific">Aspergillus rambellii</name>
    <dbReference type="NCBI Taxonomy" id="308745"/>
    <lineage>
        <taxon>Eukaryota</taxon>
        <taxon>Fungi</taxon>
        <taxon>Dikarya</taxon>
        <taxon>Ascomycota</taxon>
        <taxon>Pezizomycotina</taxon>
        <taxon>Eurotiomycetes</taxon>
        <taxon>Eurotiomycetidae</taxon>
        <taxon>Eurotiales</taxon>
        <taxon>Aspergillaceae</taxon>
        <taxon>Aspergillus</taxon>
        <taxon>Aspergillus subgen. Nidulantes</taxon>
    </lineage>
</organism>
<dbReference type="OrthoDB" id="1577640at2759"/>
<dbReference type="SUPFAM" id="SSF48403">
    <property type="entry name" value="Ankyrin repeat"/>
    <property type="match status" value="1"/>
</dbReference>
<evidence type="ECO:0000259" key="3">
    <source>
        <dbReference type="Pfam" id="PF22939"/>
    </source>
</evidence>
<accession>A0A0F8U9N7</accession>
<dbReference type="PROSITE" id="PS50297">
    <property type="entry name" value="ANK_REP_REGION"/>
    <property type="match status" value="1"/>
</dbReference>
<dbReference type="PROSITE" id="PS50088">
    <property type="entry name" value="ANK_REPEAT"/>
    <property type="match status" value="2"/>
</dbReference>
<keyword evidence="2" id="KW-0040">ANK repeat</keyword>
<dbReference type="InterPro" id="IPR036770">
    <property type="entry name" value="Ankyrin_rpt-contain_sf"/>
</dbReference>
<dbReference type="PANTHER" id="PTHR10039">
    <property type="entry name" value="AMELOGENIN"/>
    <property type="match status" value="1"/>
</dbReference>
<evidence type="ECO:0000256" key="2">
    <source>
        <dbReference type="PROSITE-ProRule" id="PRU00023"/>
    </source>
</evidence>
<feature type="domain" description="Nephrocystin 3-like N-terminal" evidence="4">
    <location>
        <begin position="188"/>
        <end position="344"/>
    </location>
</feature>
<dbReference type="Pfam" id="PF12796">
    <property type="entry name" value="Ank_2"/>
    <property type="match status" value="1"/>
</dbReference>
<name>A0A0F8U9N7_9EURO</name>
<proteinExistence type="predicted"/>
<evidence type="ECO:0000313" key="5">
    <source>
        <dbReference type="EMBL" id="KKK16243.1"/>
    </source>
</evidence>
<protein>
    <submittedName>
        <fullName evidence="5">Uncharacterized protein</fullName>
    </submittedName>
</protein>
<keyword evidence="1" id="KW-0677">Repeat</keyword>
<feature type="repeat" description="ANK" evidence="2">
    <location>
        <begin position="633"/>
        <end position="665"/>
    </location>
</feature>